<dbReference type="Gene3D" id="1.10.4030.10">
    <property type="entry name" value="Porin chaperone SurA, peptide-binding domain"/>
    <property type="match status" value="1"/>
</dbReference>
<dbReference type="OrthoDB" id="4775280at2"/>
<feature type="compositionally biased region" description="Acidic residues" evidence="1">
    <location>
        <begin position="23"/>
        <end position="39"/>
    </location>
</feature>
<feature type="chain" id="PRO_5038949946" description="Peptidylprolyl isomerase" evidence="2">
    <location>
        <begin position="22"/>
        <end position="259"/>
    </location>
</feature>
<evidence type="ECO:0000313" key="4">
    <source>
        <dbReference type="Proteomes" id="UP000297975"/>
    </source>
</evidence>
<dbReference type="RefSeq" id="WP_134339870.1">
    <property type="nucleotide sequence ID" value="NZ_SOPW01000007.1"/>
</dbReference>
<evidence type="ECO:0000256" key="2">
    <source>
        <dbReference type="SAM" id="SignalP"/>
    </source>
</evidence>
<feature type="signal peptide" evidence="2">
    <location>
        <begin position="1"/>
        <end position="21"/>
    </location>
</feature>
<feature type="region of interest" description="Disordered" evidence="1">
    <location>
        <begin position="21"/>
        <end position="71"/>
    </location>
</feature>
<feature type="compositionally biased region" description="Basic and acidic residues" evidence="1">
    <location>
        <begin position="40"/>
        <end position="56"/>
    </location>
</feature>
<evidence type="ECO:0000313" key="3">
    <source>
        <dbReference type="EMBL" id="TFB21726.1"/>
    </source>
</evidence>
<feature type="region of interest" description="Disordered" evidence="1">
    <location>
        <begin position="219"/>
        <end position="242"/>
    </location>
</feature>
<comment type="caution">
    <text evidence="3">The sequence shown here is derived from an EMBL/GenBank/DDBJ whole genome shotgun (WGS) entry which is preliminary data.</text>
</comment>
<protein>
    <recommendedName>
        <fullName evidence="5">Peptidylprolyl isomerase</fullName>
    </recommendedName>
</protein>
<dbReference type="Proteomes" id="UP000297975">
    <property type="component" value="Unassembled WGS sequence"/>
</dbReference>
<name>A0A4Y8IKR0_9BACI</name>
<dbReference type="InterPro" id="IPR027304">
    <property type="entry name" value="Trigger_fact/SurA_dom_sf"/>
</dbReference>
<dbReference type="PANTHER" id="PTHR47245">
    <property type="entry name" value="PEPTIDYLPROLYL ISOMERASE"/>
    <property type="match status" value="1"/>
</dbReference>
<evidence type="ECO:0000256" key="1">
    <source>
        <dbReference type="SAM" id="MobiDB-lite"/>
    </source>
</evidence>
<accession>A0A4Y8IKR0</accession>
<dbReference type="SUPFAM" id="SSF109998">
    <property type="entry name" value="Triger factor/SurA peptide-binding domain-like"/>
    <property type="match status" value="1"/>
</dbReference>
<organism evidence="3 4">
    <name type="scientific">Filobacillus milosensis</name>
    <dbReference type="NCBI Taxonomy" id="94137"/>
    <lineage>
        <taxon>Bacteria</taxon>
        <taxon>Bacillati</taxon>
        <taxon>Bacillota</taxon>
        <taxon>Bacilli</taxon>
        <taxon>Bacillales</taxon>
        <taxon>Bacillaceae</taxon>
        <taxon>Filobacillus</taxon>
    </lineage>
</organism>
<sequence>MKKFLTAILIVMLTAFLAACGGDEGDTENNQDNQDQEQSQEDKNNGEGEGKEEGNKQAKTPSEDIADDKVVAKVNDAEITGKELKETEGYFLQQYQMMGQDPSKFADQIQKQALDNLINIELVKQAAKESGIKPSEEEINKEYQKTVDQLKKSNEAEDVSKVFEKYDTSEKEVKEDIRINLLTQKYLEKNIEEPTVSDKEIQEAYDKYKAQMKKAEQEAKSLEEMKKSLKGQVKSQKESKKTQALLKQLREENDVEILI</sequence>
<gene>
    <name evidence="3" type="ORF">E3U55_07795</name>
</gene>
<dbReference type="PROSITE" id="PS51257">
    <property type="entry name" value="PROKAR_LIPOPROTEIN"/>
    <property type="match status" value="1"/>
</dbReference>
<dbReference type="AlphaFoldDB" id="A0A4Y8IKR0"/>
<dbReference type="InterPro" id="IPR050245">
    <property type="entry name" value="PrsA_foldase"/>
</dbReference>
<keyword evidence="2" id="KW-0732">Signal</keyword>
<evidence type="ECO:0008006" key="5">
    <source>
        <dbReference type="Google" id="ProtNLM"/>
    </source>
</evidence>
<dbReference type="EMBL" id="SOPW01000007">
    <property type="protein sequence ID" value="TFB21726.1"/>
    <property type="molecule type" value="Genomic_DNA"/>
</dbReference>
<dbReference type="PANTHER" id="PTHR47245:SF2">
    <property type="entry name" value="PEPTIDYL-PROLYL CIS-TRANS ISOMERASE HP_0175-RELATED"/>
    <property type="match status" value="1"/>
</dbReference>
<reference evidence="3 4" key="1">
    <citation type="submission" date="2019-03" db="EMBL/GenBank/DDBJ databases">
        <authorList>
            <person name="He R.-H."/>
        </authorList>
    </citation>
    <scope>NUCLEOTIDE SEQUENCE [LARGE SCALE GENOMIC DNA]</scope>
    <source>
        <strain evidence="4">SH 714</strain>
    </source>
</reference>
<dbReference type="Pfam" id="PF13624">
    <property type="entry name" value="SurA_N_3"/>
    <property type="match status" value="1"/>
</dbReference>
<keyword evidence="4" id="KW-1185">Reference proteome</keyword>
<proteinExistence type="predicted"/>